<evidence type="ECO:0000313" key="3">
    <source>
        <dbReference type="EMBL" id="GAA6270650.1"/>
    </source>
</evidence>
<dbReference type="RefSeq" id="WP_176255991.1">
    <property type="nucleotide sequence ID" value="NZ_BAABXL010000001.1"/>
</dbReference>
<evidence type="ECO:0000313" key="4">
    <source>
        <dbReference type="Proteomes" id="UP001600894"/>
    </source>
</evidence>
<comment type="caution">
    <text evidence="3">The sequence shown here is derived from an EMBL/GenBank/DDBJ whole genome shotgun (WGS) entry which is preliminary data.</text>
</comment>
<dbReference type="Gene3D" id="2.40.37.30">
    <property type="match status" value="2"/>
</dbReference>
<dbReference type="Proteomes" id="UP001600894">
    <property type="component" value="Unassembled WGS sequence"/>
</dbReference>
<dbReference type="EMBL" id="BAABXL010000001">
    <property type="protein sequence ID" value="GAA6270650.1"/>
    <property type="molecule type" value="Genomic_DNA"/>
</dbReference>
<dbReference type="Pfam" id="PF01168">
    <property type="entry name" value="Ala_racemase_N"/>
    <property type="match status" value="1"/>
</dbReference>
<sequence length="387" mass="43374">MFLDQTIRTNSKLVETAFLLHQGGHILPDTYVVDVDMFLENARRLLQKAEKNHIRLYFMLKQMGRNPYLAKALIEMGYPGAVTVDFREAMVMMQHHIPIGNAGHLVQVPRAMVKKLLEYGPEVITVYSREKIRQIENAASELQCRQALMLRVYSDHDMVYSGQTAGFQLDELKETAAWIRKECPHLDIKGVTSFPCYLYNEAEAKILPTPNLETVKRAAEILKVCGAEISFVNTPSATCCHTIDQMLKFGGNCGEPGHGLSGTTPMHSRKEMEEKPAVVYVSEISHNFMGNAYCFGGGHYRRSHVKKVLVGTGLENSRELTVIPPSDESIDYHFGITDKCAVGDTAVMAFRFQIFVTRSDVALVKGIQEGNPVIVGIYDSQGRRKDL</sequence>
<dbReference type="InterPro" id="IPR048449">
    <property type="entry name" value="YhfX-like_C"/>
</dbReference>
<organism evidence="3 4">
    <name type="scientific">Enterocloster alcoholdehydrogenati</name>
    <dbReference type="NCBI Taxonomy" id="2547410"/>
    <lineage>
        <taxon>Bacteria</taxon>
        <taxon>Bacillati</taxon>
        <taxon>Bacillota</taxon>
        <taxon>Clostridia</taxon>
        <taxon>Lachnospirales</taxon>
        <taxon>Lachnospiraceae</taxon>
        <taxon>Enterocloster</taxon>
    </lineage>
</organism>
<accession>A0ABQ0B304</accession>
<dbReference type="CDD" id="cd06811">
    <property type="entry name" value="PLPDE_III_yhfX_like"/>
    <property type="match status" value="1"/>
</dbReference>
<feature type="domain" description="Alanine racemase N-terminal" evidence="1">
    <location>
        <begin position="33"/>
        <end position="265"/>
    </location>
</feature>
<dbReference type="InterPro" id="IPR001608">
    <property type="entry name" value="Ala_racemase_N"/>
</dbReference>
<protein>
    <submittedName>
        <fullName evidence="3">YhfX family PLP-dependent enzyme</fullName>
    </submittedName>
</protein>
<reference evidence="3 4" key="1">
    <citation type="submission" date="2024-04" db="EMBL/GenBank/DDBJ databases">
        <title>Defined microbial consortia suppress multidrug-resistant proinflammatory Enterobacteriaceae via ecological control.</title>
        <authorList>
            <person name="Furuichi M."/>
            <person name="Kawaguchi T."/>
            <person name="Pust M."/>
            <person name="Yasuma K."/>
            <person name="Plichta D."/>
            <person name="Hasegawa N."/>
            <person name="Ohya T."/>
            <person name="Bhattarai S."/>
            <person name="Sasajima S."/>
            <person name="Aoto Y."/>
            <person name="Tuganbaev T."/>
            <person name="Yaginuma M."/>
            <person name="Ueda M."/>
            <person name="Okahashi N."/>
            <person name="Amafuji K."/>
            <person name="Kiridooshi Y."/>
            <person name="Sugita K."/>
            <person name="Strazar M."/>
            <person name="Skelly A."/>
            <person name="Suda W."/>
            <person name="Hattori M."/>
            <person name="Nakamoto N."/>
            <person name="Caballero S."/>
            <person name="Norman J."/>
            <person name="Olle B."/>
            <person name="Tanoue T."/>
            <person name="Arita M."/>
            <person name="Bucci V."/>
            <person name="Atarashi K."/>
            <person name="Xavier R."/>
            <person name="Honda K."/>
        </authorList>
    </citation>
    <scope>NUCLEOTIDE SEQUENCE [LARGE SCALE GENOMIC DNA]</scope>
    <source>
        <strain evidence="4">f13</strain>
    </source>
</reference>
<dbReference type="InterPro" id="IPR029066">
    <property type="entry name" value="PLP-binding_barrel"/>
</dbReference>
<gene>
    <name evidence="3" type="ORF">F130042H8_37100</name>
</gene>
<proteinExistence type="predicted"/>
<evidence type="ECO:0000259" key="2">
    <source>
        <dbReference type="Pfam" id="PF21279"/>
    </source>
</evidence>
<keyword evidence="4" id="KW-1185">Reference proteome</keyword>
<feature type="domain" description="YhfX-like C-terminal" evidence="2">
    <location>
        <begin position="279"/>
        <end position="374"/>
    </location>
</feature>
<dbReference type="SUPFAM" id="SSF51419">
    <property type="entry name" value="PLP-binding barrel"/>
    <property type="match status" value="1"/>
</dbReference>
<dbReference type="Pfam" id="PF21279">
    <property type="entry name" value="YhfX-like_C"/>
    <property type="match status" value="1"/>
</dbReference>
<name>A0ABQ0B304_9FIRM</name>
<evidence type="ECO:0000259" key="1">
    <source>
        <dbReference type="Pfam" id="PF01168"/>
    </source>
</evidence>